<dbReference type="CDD" id="cd16148">
    <property type="entry name" value="sulfatase_like"/>
    <property type="match status" value="1"/>
</dbReference>
<proteinExistence type="predicted"/>
<dbReference type="EMBL" id="MGDI01000010">
    <property type="protein sequence ID" value="OGL54629.1"/>
    <property type="molecule type" value="Genomic_DNA"/>
</dbReference>
<keyword evidence="1" id="KW-0472">Membrane</keyword>
<dbReference type="Pfam" id="PF00884">
    <property type="entry name" value="Sulfatase"/>
    <property type="match status" value="1"/>
</dbReference>
<feature type="domain" description="Sulfatase N-terminal" evidence="2">
    <location>
        <begin position="295"/>
        <end position="605"/>
    </location>
</feature>
<feature type="transmembrane region" description="Helical" evidence="1">
    <location>
        <begin position="242"/>
        <end position="268"/>
    </location>
</feature>
<dbReference type="Proteomes" id="UP000178082">
    <property type="component" value="Unassembled WGS sequence"/>
</dbReference>
<dbReference type="SUPFAM" id="SSF53649">
    <property type="entry name" value="Alkaline phosphatase-like"/>
    <property type="match status" value="1"/>
</dbReference>
<dbReference type="STRING" id="1817883.A3G31_12165"/>
<dbReference type="Gene3D" id="3.40.720.10">
    <property type="entry name" value="Alkaline Phosphatase, subunit A"/>
    <property type="match status" value="1"/>
</dbReference>
<feature type="transmembrane region" description="Helical" evidence="1">
    <location>
        <begin position="136"/>
        <end position="157"/>
    </location>
</feature>
<dbReference type="AlphaFoldDB" id="A0A1F7SLI0"/>
<sequence length="738" mass="85656">MNRKYLILIFILLGFIIGITFGAYEIIKFTAFKELDNERNKIKFDYLLSTEKVLLGIYLLSINSFGFTIIMFLPVIPVCLLWNLYKKDENNLDKVWPVMAIYWGLYSEIIFINWGLPFLNKIRPCMSNREIVFHNLILYFVILIIGLLSFHLSFRIYNATSKGYWFFILVNFLFLAGLTMLLRFFFVGYFIEYVPRTFRSINFLLSLFILFSVLSLSPICYERIFGLGKKSPQEVLKPNSKFLSISKFGIASVFILILLIGLTCFGYFEENREIGLETFSAKNSVNTVSNKDYLNVILILIDTLRADHLSCYGYGQNTSPNIDKLAKEGVLFTNSFSQASWTKSSVASLFTSLYPTQHNTNTFEDILPDRATTIAEILKSYNYTTAAFIANPIVGKPFNFQQGFDLYIDEFTKDKIYYSVLRNSFIGGIVMSISRNRFLTQDIVNADILNSTIVPWLRNNKDKKFFLYLHYKDPHSPYKPPDFFYKKYVKGIDPEVYKGNDRFDINRTEMALYDGEIEFTDLNIGELLKTVDELNLTKNTLVILLSDHGEAFLEHGNKEHGFTLYQEEIFVPLIMRLPGYIPVNRKVVYQVCTIDILPTILNILNIQYKGPIEGKSLLPLIKDVHSEEQRDFIFLEELFAFGKPMMLHSLRMENYKYIFTKLFKNKEVSASETKELFNLQTDSEEFLNIIKQKPEELIMINGKINHLLEYINKTAVPAVKTKVDEKTKDQIRALGYIQ</sequence>
<accession>A0A1F7SLI0</accession>
<gene>
    <name evidence="3" type="ORF">A3G31_12165</name>
</gene>
<feature type="transmembrane region" description="Helical" evidence="1">
    <location>
        <begin position="203"/>
        <end position="221"/>
    </location>
</feature>
<dbReference type="InterPro" id="IPR017850">
    <property type="entry name" value="Alkaline_phosphatase_core_sf"/>
</dbReference>
<evidence type="ECO:0000313" key="3">
    <source>
        <dbReference type="EMBL" id="OGL54629.1"/>
    </source>
</evidence>
<keyword evidence="1" id="KW-1133">Transmembrane helix</keyword>
<dbReference type="PANTHER" id="PTHR43751:SF3">
    <property type="entry name" value="SULFATASE N-TERMINAL DOMAIN-CONTAINING PROTEIN"/>
    <property type="match status" value="1"/>
</dbReference>
<evidence type="ECO:0000256" key="1">
    <source>
        <dbReference type="SAM" id="Phobius"/>
    </source>
</evidence>
<name>A0A1F7SLI0_9BACT</name>
<dbReference type="InterPro" id="IPR052701">
    <property type="entry name" value="GAG_Ulvan_Degrading_Sulfatases"/>
</dbReference>
<dbReference type="PANTHER" id="PTHR43751">
    <property type="entry name" value="SULFATASE"/>
    <property type="match status" value="1"/>
</dbReference>
<reference evidence="3 4" key="1">
    <citation type="journal article" date="2016" name="Nat. Commun.">
        <title>Thousands of microbial genomes shed light on interconnected biogeochemical processes in an aquifer system.</title>
        <authorList>
            <person name="Anantharaman K."/>
            <person name="Brown C.T."/>
            <person name="Hug L.A."/>
            <person name="Sharon I."/>
            <person name="Castelle C.J."/>
            <person name="Probst A.J."/>
            <person name="Thomas B.C."/>
            <person name="Singh A."/>
            <person name="Wilkins M.J."/>
            <person name="Karaoz U."/>
            <person name="Brodie E.L."/>
            <person name="Williams K.H."/>
            <person name="Hubbard S.S."/>
            <person name="Banfield J.F."/>
        </authorList>
    </citation>
    <scope>NUCLEOTIDE SEQUENCE [LARGE SCALE GENOMIC DNA]</scope>
</reference>
<feature type="transmembrane region" description="Helical" evidence="1">
    <location>
        <begin position="95"/>
        <end position="116"/>
    </location>
</feature>
<keyword evidence="1" id="KW-0812">Transmembrane</keyword>
<evidence type="ECO:0000313" key="4">
    <source>
        <dbReference type="Proteomes" id="UP000178082"/>
    </source>
</evidence>
<organism evidence="3 4">
    <name type="scientific">Candidatus Schekmanbacteria bacterium RIFCSPLOWO2_12_FULL_38_15</name>
    <dbReference type="NCBI Taxonomy" id="1817883"/>
    <lineage>
        <taxon>Bacteria</taxon>
        <taxon>Candidatus Schekmaniibacteriota</taxon>
    </lineage>
</organism>
<dbReference type="InterPro" id="IPR000917">
    <property type="entry name" value="Sulfatase_N"/>
</dbReference>
<comment type="caution">
    <text evidence="3">The sequence shown here is derived from an EMBL/GenBank/DDBJ whole genome shotgun (WGS) entry which is preliminary data.</text>
</comment>
<evidence type="ECO:0000259" key="2">
    <source>
        <dbReference type="Pfam" id="PF00884"/>
    </source>
</evidence>
<feature type="transmembrane region" description="Helical" evidence="1">
    <location>
        <begin position="55"/>
        <end position="83"/>
    </location>
</feature>
<feature type="transmembrane region" description="Helical" evidence="1">
    <location>
        <begin position="164"/>
        <end position="191"/>
    </location>
</feature>
<protein>
    <recommendedName>
        <fullName evidence="2">Sulfatase N-terminal domain-containing protein</fullName>
    </recommendedName>
</protein>